<accession>A0A5C8ZH11</accession>
<protein>
    <submittedName>
        <fullName evidence="1">Uncharacterized protein</fullName>
    </submittedName>
</protein>
<proteinExistence type="predicted"/>
<dbReference type="Proteomes" id="UP000321234">
    <property type="component" value="Unassembled WGS sequence"/>
</dbReference>
<reference evidence="1 2" key="1">
    <citation type="submission" date="2019-07" db="EMBL/GenBank/DDBJ databases">
        <title>Quadrisphaera sp. strain DD2A genome sequencing and assembly.</title>
        <authorList>
            <person name="Kim I."/>
        </authorList>
    </citation>
    <scope>NUCLEOTIDE SEQUENCE [LARGE SCALE GENOMIC DNA]</scope>
    <source>
        <strain evidence="1 2">DD2A</strain>
    </source>
</reference>
<dbReference type="AlphaFoldDB" id="A0A5C8ZH11"/>
<evidence type="ECO:0000313" key="1">
    <source>
        <dbReference type="EMBL" id="TXR56186.1"/>
    </source>
</evidence>
<evidence type="ECO:0000313" key="2">
    <source>
        <dbReference type="Proteomes" id="UP000321234"/>
    </source>
</evidence>
<name>A0A5C8ZH11_9ACTN</name>
<dbReference type="OrthoDB" id="9870642at2"/>
<dbReference type="RefSeq" id="WP_147926618.1">
    <property type="nucleotide sequence ID" value="NZ_VKAC01000006.1"/>
</dbReference>
<keyword evidence="2" id="KW-1185">Reference proteome</keyword>
<comment type="caution">
    <text evidence="1">The sequence shown here is derived from an EMBL/GenBank/DDBJ whole genome shotgun (WGS) entry which is preliminary data.</text>
</comment>
<dbReference type="EMBL" id="VKAC01000006">
    <property type="protein sequence ID" value="TXR56186.1"/>
    <property type="molecule type" value="Genomic_DNA"/>
</dbReference>
<organism evidence="1 2">
    <name type="scientific">Quadrisphaera setariae</name>
    <dbReference type="NCBI Taxonomy" id="2593304"/>
    <lineage>
        <taxon>Bacteria</taxon>
        <taxon>Bacillati</taxon>
        <taxon>Actinomycetota</taxon>
        <taxon>Actinomycetes</taxon>
        <taxon>Kineosporiales</taxon>
        <taxon>Kineosporiaceae</taxon>
        <taxon>Quadrisphaera</taxon>
    </lineage>
</organism>
<gene>
    <name evidence="1" type="ORF">FMM08_12270</name>
</gene>
<sequence length="85" mass="8854">MTPWQRGPGAEPGDLFLDPALPDPERVAVSCGAWTAEATHVWTGVGWARLLTSPVRLVPGAAALAPGGAPLHDPRVVVELPRLAS</sequence>